<feature type="transmembrane region" description="Helical" evidence="5">
    <location>
        <begin position="315"/>
        <end position="338"/>
    </location>
</feature>
<evidence type="ECO:0000256" key="5">
    <source>
        <dbReference type="SAM" id="Phobius"/>
    </source>
</evidence>
<feature type="transmembrane region" description="Helical" evidence="5">
    <location>
        <begin position="173"/>
        <end position="193"/>
    </location>
</feature>
<organism evidence="7 8">
    <name type="scientific">Microbacterium schleiferi</name>
    <dbReference type="NCBI Taxonomy" id="69362"/>
    <lineage>
        <taxon>Bacteria</taxon>
        <taxon>Bacillati</taxon>
        <taxon>Actinomycetota</taxon>
        <taxon>Actinomycetes</taxon>
        <taxon>Micrococcales</taxon>
        <taxon>Microbacteriaceae</taxon>
        <taxon>Microbacterium</taxon>
    </lineage>
</organism>
<feature type="transmembrane region" description="Helical" evidence="5">
    <location>
        <begin position="114"/>
        <end position="134"/>
    </location>
</feature>
<dbReference type="PROSITE" id="PS50850">
    <property type="entry name" value="MFS"/>
    <property type="match status" value="1"/>
</dbReference>
<comment type="subcellular location">
    <subcellularLocation>
        <location evidence="1">Cell membrane</location>
        <topology evidence="1">Multi-pass membrane protein</topology>
    </subcellularLocation>
</comment>
<dbReference type="PANTHER" id="PTHR23528:SF1">
    <property type="entry name" value="MAJOR FACILITATOR SUPERFAMILY (MFS) PROFILE DOMAIN-CONTAINING PROTEIN"/>
    <property type="match status" value="1"/>
</dbReference>
<feature type="transmembrane region" description="Helical" evidence="5">
    <location>
        <begin position="229"/>
        <end position="247"/>
    </location>
</feature>
<feature type="transmembrane region" description="Helical" evidence="5">
    <location>
        <begin position="387"/>
        <end position="408"/>
    </location>
</feature>
<dbReference type="Gene3D" id="1.20.1250.20">
    <property type="entry name" value="MFS general substrate transporter like domains"/>
    <property type="match status" value="1"/>
</dbReference>
<feature type="transmembrane region" description="Helical" evidence="5">
    <location>
        <begin position="350"/>
        <end position="372"/>
    </location>
</feature>
<accession>A0ABU7V2V5</accession>
<dbReference type="InterPro" id="IPR036259">
    <property type="entry name" value="MFS_trans_sf"/>
</dbReference>
<keyword evidence="8" id="KW-1185">Reference proteome</keyword>
<feature type="transmembrane region" description="Helical" evidence="5">
    <location>
        <begin position="146"/>
        <end position="167"/>
    </location>
</feature>
<feature type="transmembrane region" description="Helical" evidence="5">
    <location>
        <begin position="259"/>
        <end position="283"/>
    </location>
</feature>
<dbReference type="Proteomes" id="UP001351900">
    <property type="component" value="Unassembled WGS sequence"/>
</dbReference>
<evidence type="ECO:0000256" key="4">
    <source>
        <dbReference type="ARBA" id="ARBA00023136"/>
    </source>
</evidence>
<evidence type="ECO:0000313" key="8">
    <source>
        <dbReference type="Proteomes" id="UP001351900"/>
    </source>
</evidence>
<keyword evidence="3 5" id="KW-1133">Transmembrane helix</keyword>
<dbReference type="Pfam" id="PF07690">
    <property type="entry name" value="MFS_1"/>
    <property type="match status" value="1"/>
</dbReference>
<sequence length="433" mass="42943">MPDRSRARLGRGALVPAALNLVGIGAMTAPAITGLPLAVDLLAPPTERTGILALAVTLGAVAATIANPLFGALSDRTRSRLGARHPWIIGGSVFGLASMGLLLIAPSIGLLLTAWVLVQISYNALLAAAAGLLADAVPDAERGRASGAFSAAAFLGTVPPLLLSSVLPDHVATVTISMSVLAVAVAVVAAAVLPPRAVAAPAGATQTPDADAGGAASIRRFAPVWVGRFIQSVAFGLVSSFMLYLVADRITGTAGAATALTSLSTLAGGGAIVIAALVIGWVADRIDPRILLAGSALLLAGAALVRAGAASAPTLVVSAVLGGISMGVFLAVNLATALRRIPVGAGGRYLGALNIADTLPQIMVPSVAAWLLTLGGPDPMSGAADNFTTLCVGAAVVSLAGLAVLPFLRSASGKVVEAGVDARPYEPPGREHA</sequence>
<comment type="caution">
    <text evidence="7">The sequence shown here is derived from an EMBL/GenBank/DDBJ whole genome shotgun (WGS) entry which is preliminary data.</text>
</comment>
<dbReference type="InterPro" id="IPR020846">
    <property type="entry name" value="MFS_dom"/>
</dbReference>
<keyword evidence="2 5" id="KW-0812">Transmembrane</keyword>
<evidence type="ECO:0000256" key="2">
    <source>
        <dbReference type="ARBA" id="ARBA00022692"/>
    </source>
</evidence>
<dbReference type="RefSeq" id="WP_331790653.1">
    <property type="nucleotide sequence ID" value="NZ_BAAAUO010000003.1"/>
</dbReference>
<keyword evidence="4 5" id="KW-0472">Membrane</keyword>
<gene>
    <name evidence="7" type="ORF">V2V91_02470</name>
</gene>
<feature type="transmembrane region" description="Helical" evidence="5">
    <location>
        <begin position="12"/>
        <end position="39"/>
    </location>
</feature>
<evidence type="ECO:0000313" key="7">
    <source>
        <dbReference type="EMBL" id="MEF2254002.1"/>
    </source>
</evidence>
<feature type="transmembrane region" description="Helical" evidence="5">
    <location>
        <begin position="85"/>
        <end position="108"/>
    </location>
</feature>
<protein>
    <submittedName>
        <fullName evidence="7">MFS transporter</fullName>
    </submittedName>
</protein>
<proteinExistence type="predicted"/>
<dbReference type="PANTHER" id="PTHR23528">
    <property type="match status" value="1"/>
</dbReference>
<dbReference type="SUPFAM" id="SSF103473">
    <property type="entry name" value="MFS general substrate transporter"/>
    <property type="match status" value="1"/>
</dbReference>
<evidence type="ECO:0000256" key="3">
    <source>
        <dbReference type="ARBA" id="ARBA00022989"/>
    </source>
</evidence>
<dbReference type="EMBL" id="JAZHOV010000001">
    <property type="protein sequence ID" value="MEF2254002.1"/>
    <property type="molecule type" value="Genomic_DNA"/>
</dbReference>
<feature type="transmembrane region" description="Helical" evidence="5">
    <location>
        <begin position="290"/>
        <end position="309"/>
    </location>
</feature>
<dbReference type="InterPro" id="IPR011701">
    <property type="entry name" value="MFS"/>
</dbReference>
<feature type="domain" description="Major facilitator superfamily (MFS) profile" evidence="6">
    <location>
        <begin position="1"/>
        <end position="412"/>
    </location>
</feature>
<reference evidence="7 8" key="1">
    <citation type="submission" date="2024-01" db="EMBL/GenBank/DDBJ databases">
        <title>the genome sequence of strain Microbacterium schleiferi NBRC 15075.</title>
        <authorList>
            <person name="Ding Y."/>
            <person name="Zhang G."/>
        </authorList>
    </citation>
    <scope>NUCLEOTIDE SEQUENCE [LARGE SCALE GENOMIC DNA]</scope>
    <source>
        <strain evidence="7 8">NBRC 15075</strain>
    </source>
</reference>
<feature type="transmembrane region" description="Helical" evidence="5">
    <location>
        <begin position="51"/>
        <end position="73"/>
    </location>
</feature>
<name>A0ABU7V2V5_9MICO</name>
<evidence type="ECO:0000259" key="6">
    <source>
        <dbReference type="PROSITE" id="PS50850"/>
    </source>
</evidence>
<evidence type="ECO:0000256" key="1">
    <source>
        <dbReference type="ARBA" id="ARBA00004651"/>
    </source>
</evidence>